<reference evidence="2" key="1">
    <citation type="submission" date="2023-03" db="EMBL/GenBank/DDBJ databases">
        <title>Massive genome expansion in bonnet fungi (Mycena s.s.) driven by repeated elements and novel gene families across ecological guilds.</title>
        <authorList>
            <consortium name="Lawrence Berkeley National Laboratory"/>
            <person name="Harder C.B."/>
            <person name="Miyauchi S."/>
            <person name="Viragh M."/>
            <person name="Kuo A."/>
            <person name="Thoen E."/>
            <person name="Andreopoulos B."/>
            <person name="Lu D."/>
            <person name="Skrede I."/>
            <person name="Drula E."/>
            <person name="Henrissat B."/>
            <person name="Morin E."/>
            <person name="Kohler A."/>
            <person name="Barry K."/>
            <person name="LaButti K."/>
            <person name="Morin E."/>
            <person name="Salamov A."/>
            <person name="Lipzen A."/>
            <person name="Mereny Z."/>
            <person name="Hegedus B."/>
            <person name="Baldrian P."/>
            <person name="Stursova M."/>
            <person name="Weitz H."/>
            <person name="Taylor A."/>
            <person name="Grigoriev I.V."/>
            <person name="Nagy L.G."/>
            <person name="Martin F."/>
            <person name="Kauserud H."/>
        </authorList>
    </citation>
    <scope>NUCLEOTIDE SEQUENCE</scope>
    <source>
        <strain evidence="2">CBHHK200</strain>
    </source>
</reference>
<feature type="compositionally biased region" description="Polar residues" evidence="1">
    <location>
        <begin position="126"/>
        <end position="137"/>
    </location>
</feature>
<name>A0AAD6WTH5_9AGAR</name>
<organism evidence="2 3">
    <name type="scientific">Mycena alexandri</name>
    <dbReference type="NCBI Taxonomy" id="1745969"/>
    <lineage>
        <taxon>Eukaryota</taxon>
        <taxon>Fungi</taxon>
        <taxon>Dikarya</taxon>
        <taxon>Basidiomycota</taxon>
        <taxon>Agaricomycotina</taxon>
        <taxon>Agaricomycetes</taxon>
        <taxon>Agaricomycetidae</taxon>
        <taxon>Agaricales</taxon>
        <taxon>Marasmiineae</taxon>
        <taxon>Mycenaceae</taxon>
        <taxon>Mycena</taxon>
    </lineage>
</organism>
<feature type="compositionally biased region" description="Polar residues" evidence="1">
    <location>
        <begin position="84"/>
        <end position="108"/>
    </location>
</feature>
<sequence length="222" mass="23466">MFPNSSNFQITGGQFINVGGDFNLENQQAAPNVPDTLSGLDFGVGPSSGRLLGGVERTERGGGRRALSYDTSQRRRVPARPNDTDTGSTPTSYFSTTPDGQDPINSSALPHDTSQRRRIIARSDNTDIQDSSATPTSHLYAPPPTQSNKDWARAFDPAGGASGPATDWRPLPLILASGPLAQNPEQDSCPSDHPPTMNITGGTFIGGSVNRIQHHGKAGESS</sequence>
<proteinExistence type="predicted"/>
<dbReference type="EMBL" id="JARJCM010000200">
    <property type="protein sequence ID" value="KAJ7022911.1"/>
    <property type="molecule type" value="Genomic_DNA"/>
</dbReference>
<evidence type="ECO:0000313" key="2">
    <source>
        <dbReference type="EMBL" id="KAJ7022911.1"/>
    </source>
</evidence>
<feature type="region of interest" description="Disordered" evidence="1">
    <location>
        <begin position="178"/>
        <end position="197"/>
    </location>
</feature>
<feature type="region of interest" description="Disordered" evidence="1">
    <location>
        <begin position="40"/>
        <end position="171"/>
    </location>
</feature>
<accession>A0AAD6WTH5</accession>
<evidence type="ECO:0000313" key="3">
    <source>
        <dbReference type="Proteomes" id="UP001218188"/>
    </source>
</evidence>
<dbReference type="AlphaFoldDB" id="A0AAD6WTH5"/>
<gene>
    <name evidence="2" type="ORF">C8F04DRAFT_1194068</name>
</gene>
<dbReference type="Proteomes" id="UP001218188">
    <property type="component" value="Unassembled WGS sequence"/>
</dbReference>
<keyword evidence="3" id="KW-1185">Reference proteome</keyword>
<evidence type="ECO:0000256" key="1">
    <source>
        <dbReference type="SAM" id="MobiDB-lite"/>
    </source>
</evidence>
<comment type="caution">
    <text evidence="2">The sequence shown here is derived from an EMBL/GenBank/DDBJ whole genome shotgun (WGS) entry which is preliminary data.</text>
</comment>
<protein>
    <submittedName>
        <fullName evidence="2">Uncharacterized protein</fullName>
    </submittedName>
</protein>